<reference evidence="1 2" key="1">
    <citation type="submission" date="2015-05" db="EMBL/GenBank/DDBJ databases">
        <title>Photobacterium galathea sp. nov.</title>
        <authorList>
            <person name="Machado H."/>
            <person name="Gram L."/>
        </authorList>
    </citation>
    <scope>NUCLEOTIDE SEQUENCE [LARGE SCALE GENOMIC DNA]</scope>
    <source>
        <strain evidence="1 2">DSM 22954</strain>
    </source>
</reference>
<dbReference type="EMBL" id="LDOU01000007">
    <property type="protein sequence ID" value="KLV09950.1"/>
    <property type="molecule type" value="Genomic_DNA"/>
</dbReference>
<comment type="caution">
    <text evidence="1">The sequence shown here is derived from an EMBL/GenBank/DDBJ whole genome shotgun (WGS) entry which is preliminary data.</text>
</comment>
<keyword evidence="2" id="KW-1185">Reference proteome</keyword>
<gene>
    <name evidence="1" type="ORF">ABT57_09780</name>
</gene>
<dbReference type="STRING" id="320778.ABT57_09780"/>
<accession>A0A0J1HE82</accession>
<protein>
    <submittedName>
        <fullName evidence="1">Uncharacterized protein</fullName>
    </submittedName>
</protein>
<evidence type="ECO:0000313" key="1">
    <source>
        <dbReference type="EMBL" id="KLV09950.1"/>
    </source>
</evidence>
<dbReference type="AlphaFoldDB" id="A0A0J1HE82"/>
<dbReference type="PATRIC" id="fig|320778.3.peg.2132"/>
<sequence>MPASFVQAEVMLLVYPVKKAILAIFGTERYSVDNHFQQRNTGSFCVVIFGARTIQMLAPSI</sequence>
<proteinExistence type="predicted"/>
<name>A0A0J1HE82_9GAMM</name>
<evidence type="ECO:0000313" key="2">
    <source>
        <dbReference type="Proteomes" id="UP000035909"/>
    </source>
</evidence>
<organism evidence="1 2">
    <name type="scientific">Photobacterium ganghwense</name>
    <dbReference type="NCBI Taxonomy" id="320778"/>
    <lineage>
        <taxon>Bacteria</taxon>
        <taxon>Pseudomonadati</taxon>
        <taxon>Pseudomonadota</taxon>
        <taxon>Gammaproteobacteria</taxon>
        <taxon>Vibrionales</taxon>
        <taxon>Vibrionaceae</taxon>
        <taxon>Photobacterium</taxon>
    </lineage>
</organism>
<dbReference type="Proteomes" id="UP000035909">
    <property type="component" value="Unassembled WGS sequence"/>
</dbReference>